<dbReference type="InterPro" id="IPR020556">
    <property type="entry name" value="Amidase_CS"/>
</dbReference>
<dbReference type="Pfam" id="PF01425">
    <property type="entry name" value="Amidase"/>
    <property type="match status" value="1"/>
</dbReference>
<dbReference type="InterPro" id="IPR036928">
    <property type="entry name" value="AS_sf"/>
</dbReference>
<dbReference type="GO" id="GO:0003824">
    <property type="term" value="F:catalytic activity"/>
    <property type="evidence" value="ECO:0007669"/>
    <property type="project" value="InterPro"/>
</dbReference>
<dbReference type="PANTHER" id="PTHR11895">
    <property type="entry name" value="TRANSAMIDASE"/>
    <property type="match status" value="1"/>
</dbReference>
<dbReference type="SUPFAM" id="SSF75304">
    <property type="entry name" value="Amidase signature (AS) enzymes"/>
    <property type="match status" value="1"/>
</dbReference>
<dbReference type="InterPro" id="IPR000120">
    <property type="entry name" value="Amidase"/>
</dbReference>
<reference evidence="3" key="1">
    <citation type="submission" date="2020-03" db="EMBL/GenBank/DDBJ databases">
        <title>Genome of Pelagibius litoralis DSM 21314T.</title>
        <authorList>
            <person name="Wang G."/>
        </authorList>
    </citation>
    <scope>NUCLEOTIDE SEQUENCE</scope>
    <source>
        <strain evidence="3">DSM 21314</strain>
    </source>
</reference>
<keyword evidence="4" id="KW-1185">Reference proteome</keyword>
<evidence type="ECO:0000256" key="1">
    <source>
        <dbReference type="ARBA" id="ARBA00009199"/>
    </source>
</evidence>
<name>A0A967F2C2_9PROT</name>
<comment type="similarity">
    <text evidence="1">Belongs to the amidase family.</text>
</comment>
<feature type="domain" description="Amidase" evidence="2">
    <location>
        <begin position="23"/>
        <end position="446"/>
    </location>
</feature>
<sequence>MLDSHDGLALAGLIRQGEIAAEELLEAVIARIEARDPAVNAVVHRLYDQARAELAEGPPAGIFAGLPFLLKDLYTFRRGVACGNGSRAFAGYVAPFDDAMVQRWRAAGLLVVGKSSTSEFGLNVSTETAQHGATRNPWNPDYSAGGSSGGAAAAVAAGMVPLAHASDGGGSIRIPASCCGLFGLKPSRGRNLTSDAWAGLTVFHAVTRSVRDSAALLDAICGPPVDHPYSLPRPEQPFLRALGGRPKRLRIAWTARTPDGVPLHPDCRVAVERAAAIAQDLGHDVAEAAPAIDYPVLGQAMIVIVAANMADALAPGNPLLPKGVAREDVEIITWRFAERGAKISAPQYLRAQRAVRLIGDRLNAFLGDYDILMTPTMAQPPMALGTVDTGKDDVDGFNRAVQPYVAFTQMFNMSGQPAASLPLHWSDEGLPIGVQIAAPVGEEARLFSLAAQFEQACPWFDRRPSG</sequence>
<dbReference type="AlphaFoldDB" id="A0A967F2C2"/>
<comment type="caution">
    <text evidence="3">The sequence shown here is derived from an EMBL/GenBank/DDBJ whole genome shotgun (WGS) entry which is preliminary data.</text>
</comment>
<evidence type="ECO:0000313" key="4">
    <source>
        <dbReference type="Proteomes" id="UP000761264"/>
    </source>
</evidence>
<dbReference type="Proteomes" id="UP000761264">
    <property type="component" value="Unassembled WGS sequence"/>
</dbReference>
<dbReference type="EMBL" id="JAAQPH010000028">
    <property type="protein sequence ID" value="NIA71891.1"/>
    <property type="molecule type" value="Genomic_DNA"/>
</dbReference>
<dbReference type="PANTHER" id="PTHR11895:SF7">
    <property type="entry name" value="GLUTAMYL-TRNA(GLN) AMIDOTRANSFERASE SUBUNIT A, MITOCHONDRIAL"/>
    <property type="match status" value="1"/>
</dbReference>
<proteinExistence type="inferred from homology"/>
<dbReference type="InterPro" id="IPR023631">
    <property type="entry name" value="Amidase_dom"/>
</dbReference>
<protein>
    <submittedName>
        <fullName evidence="3">Amidase</fullName>
    </submittedName>
</protein>
<dbReference type="PROSITE" id="PS00571">
    <property type="entry name" value="AMIDASES"/>
    <property type="match status" value="1"/>
</dbReference>
<evidence type="ECO:0000259" key="2">
    <source>
        <dbReference type="Pfam" id="PF01425"/>
    </source>
</evidence>
<accession>A0A967F2C2</accession>
<organism evidence="3 4">
    <name type="scientific">Pelagibius litoralis</name>
    <dbReference type="NCBI Taxonomy" id="374515"/>
    <lineage>
        <taxon>Bacteria</taxon>
        <taxon>Pseudomonadati</taxon>
        <taxon>Pseudomonadota</taxon>
        <taxon>Alphaproteobacteria</taxon>
        <taxon>Rhodospirillales</taxon>
        <taxon>Rhodovibrionaceae</taxon>
        <taxon>Pelagibius</taxon>
    </lineage>
</organism>
<evidence type="ECO:0000313" key="3">
    <source>
        <dbReference type="EMBL" id="NIA71891.1"/>
    </source>
</evidence>
<gene>
    <name evidence="3" type="ORF">HBA54_25155</name>
</gene>
<dbReference type="Gene3D" id="3.90.1300.10">
    <property type="entry name" value="Amidase signature (AS) domain"/>
    <property type="match status" value="1"/>
</dbReference>